<evidence type="ECO:0000256" key="1">
    <source>
        <dbReference type="SAM" id="MobiDB-lite"/>
    </source>
</evidence>
<dbReference type="Proteomes" id="UP001221413">
    <property type="component" value="Unassembled WGS sequence"/>
</dbReference>
<protein>
    <submittedName>
        <fullName evidence="2">Uncharacterized protein</fullName>
    </submittedName>
</protein>
<proteinExistence type="predicted"/>
<keyword evidence="3" id="KW-1185">Reference proteome</keyword>
<evidence type="ECO:0000313" key="2">
    <source>
        <dbReference type="EMBL" id="KAJ6256128.1"/>
    </source>
</evidence>
<dbReference type="AlphaFoldDB" id="A0AAD6IPN9"/>
<reference evidence="2" key="1">
    <citation type="submission" date="2023-01" db="EMBL/GenBank/DDBJ databases">
        <title>The chitinases involved in constricting ring structure development in the nematode-trapping fungus Drechslerella dactyloides.</title>
        <authorList>
            <person name="Wang R."/>
            <person name="Zhang L."/>
            <person name="Tang P."/>
            <person name="Li S."/>
            <person name="Liang L."/>
        </authorList>
    </citation>
    <scope>NUCLEOTIDE SEQUENCE</scope>
    <source>
        <strain evidence="2">YMF1.00031</strain>
    </source>
</reference>
<dbReference type="EMBL" id="JAQGDS010000014">
    <property type="protein sequence ID" value="KAJ6256128.1"/>
    <property type="molecule type" value="Genomic_DNA"/>
</dbReference>
<evidence type="ECO:0000313" key="3">
    <source>
        <dbReference type="Proteomes" id="UP001221413"/>
    </source>
</evidence>
<sequence>MSASKATFTALPAEIHTTIFSFVEAHYQQTRQIEPWKSDPLPDEMKRLAFINQQWRLLVIGRKFKFQHLFRIEDVRKLANLTASDPVVAASLRDLKIFVAHTDLPELWRQISKWGEEGANLQSLVIKPSYGQTNQDQVARTERGGKYTLYEFADSADADATSSVPIIIEKLDLNTSITDPAEDSDQVLQFGGQSMDILLSKLKATTSLQLYNQSMANLTTLQLNYEISMSRLPYNTSTRSFYLDENIDDRGDKLSNILRKLSKNLTTVLINYDRATSEIFEPKDGTLCVGEAEDWPHLHTFHLTFTDVDAYGYRRSELRPDTPSGTGNEEEEEEEEEEELETMGLRDIPKNDNDGFDWLNLDIVDDKIDYKDDRAKRTATSGVRSFYLTAAKAVANKMPAIQSFKMSMDLSFDSHVYMDYVNRPTDPKLVVIGHEVLEPTDLPANEDEEGDNELVRIFKEGVGNDVRIRYNLPYS</sequence>
<feature type="compositionally biased region" description="Acidic residues" evidence="1">
    <location>
        <begin position="328"/>
        <end position="341"/>
    </location>
</feature>
<accession>A0AAD6IPN9</accession>
<name>A0AAD6IPN9_DREDA</name>
<comment type="caution">
    <text evidence="2">The sequence shown here is derived from an EMBL/GenBank/DDBJ whole genome shotgun (WGS) entry which is preliminary data.</text>
</comment>
<organism evidence="2 3">
    <name type="scientific">Drechslerella dactyloides</name>
    <name type="common">Nematode-trapping fungus</name>
    <name type="synonym">Arthrobotrys dactyloides</name>
    <dbReference type="NCBI Taxonomy" id="74499"/>
    <lineage>
        <taxon>Eukaryota</taxon>
        <taxon>Fungi</taxon>
        <taxon>Dikarya</taxon>
        <taxon>Ascomycota</taxon>
        <taxon>Pezizomycotina</taxon>
        <taxon>Orbiliomycetes</taxon>
        <taxon>Orbiliales</taxon>
        <taxon>Orbiliaceae</taxon>
        <taxon>Drechslerella</taxon>
    </lineage>
</organism>
<feature type="region of interest" description="Disordered" evidence="1">
    <location>
        <begin position="316"/>
        <end position="347"/>
    </location>
</feature>
<gene>
    <name evidence="2" type="ORF">Dda_8963</name>
</gene>